<evidence type="ECO:0000313" key="18">
    <source>
        <dbReference type="Proteomes" id="UP001620339"/>
    </source>
</evidence>
<dbReference type="Pfam" id="PF00593">
    <property type="entry name" value="TonB_dep_Rec_b-barrel"/>
    <property type="match status" value="1"/>
</dbReference>
<evidence type="ECO:0000256" key="7">
    <source>
        <dbReference type="ARBA" id="ARBA00023065"/>
    </source>
</evidence>
<feature type="signal peptide" evidence="14">
    <location>
        <begin position="1"/>
        <end position="31"/>
    </location>
</feature>
<reference evidence="17 18" key="1">
    <citation type="submission" date="2020-10" db="EMBL/GenBank/DDBJ databases">
        <title>Phylogeny of dyella-like bacteria.</title>
        <authorList>
            <person name="Fu J."/>
        </authorList>
    </citation>
    <scope>NUCLEOTIDE SEQUENCE [LARGE SCALE GENOMIC DNA]</scope>
    <source>
        <strain evidence="17 18">KACC 19113</strain>
    </source>
</reference>
<evidence type="ECO:0000256" key="10">
    <source>
        <dbReference type="ARBA" id="ARBA00023237"/>
    </source>
</evidence>
<evidence type="ECO:0000256" key="2">
    <source>
        <dbReference type="ARBA" id="ARBA00022448"/>
    </source>
</evidence>
<dbReference type="Pfam" id="PF07715">
    <property type="entry name" value="Plug"/>
    <property type="match status" value="1"/>
</dbReference>
<keyword evidence="9 11" id="KW-0472">Membrane</keyword>
<protein>
    <submittedName>
        <fullName evidence="17">TonB-dependent receptor</fullName>
    </submittedName>
</protein>
<keyword evidence="7" id="KW-0406">Ion transport</keyword>
<keyword evidence="4" id="KW-0410">Iron transport</keyword>
<evidence type="ECO:0000256" key="4">
    <source>
        <dbReference type="ARBA" id="ARBA00022496"/>
    </source>
</evidence>
<keyword evidence="3 11" id="KW-1134">Transmembrane beta strand</keyword>
<keyword evidence="17" id="KW-0675">Receptor</keyword>
<gene>
    <name evidence="17" type="ORF">ISP25_11960</name>
</gene>
<evidence type="ECO:0000256" key="5">
    <source>
        <dbReference type="ARBA" id="ARBA00022692"/>
    </source>
</evidence>
<dbReference type="PANTHER" id="PTHR32552:SF81">
    <property type="entry name" value="TONB-DEPENDENT OUTER MEMBRANE RECEPTOR"/>
    <property type="match status" value="1"/>
</dbReference>
<evidence type="ECO:0000256" key="3">
    <source>
        <dbReference type="ARBA" id="ARBA00022452"/>
    </source>
</evidence>
<comment type="subcellular location">
    <subcellularLocation>
        <location evidence="1 11">Cell outer membrane</location>
        <topology evidence="1 11">Multi-pass membrane protein</topology>
    </subcellularLocation>
</comment>
<dbReference type="PANTHER" id="PTHR32552">
    <property type="entry name" value="FERRICHROME IRON RECEPTOR-RELATED"/>
    <property type="match status" value="1"/>
</dbReference>
<sequence length="853" mass="93508">MTMRLRPLSVQLRLALLGSTMMLAAPLAAWAADAPQNTDAGQTANAPAATPSPGTTKNNQSTTELGKITVTAQSRTQEMQQVPIALQIVTAKDIASVTATDISQMQYFVPGLVVTTSQPTQPGYTLRGITTEDFGIGTEPAVGVYVDGVYADRTGGSMLAFNDIQRIEVLKGPQGTLFGRNAAGGAISIVTNEPSDKFEGDATLRYGNYGERYAYGLVNIPLNKDMALRVSAYDNQSDGWIKDQATGQRYGDNGDWGTRAVFRWNITPDTRMLLSWDHEKLNQAPQAAIGLVPLSDFTLRQPSGLVLPPFPAEPSTYLNPLNAPLYNDAVGADERRRFDGVTLTLDHNFAWGSLTSTTAWRNFDTFNLEDSDGTANIDTYLATANIEHNNAFSQEFKLAGSNDLLDWVTGVSWYSEQARQGNQVDVTTDSIDTLAVNTGAQTGTPTGTLFHYFQSMLDAYNLPYTLLGDPWTEQINNNGNYKSYAAFGDVIWHLSDKLDLTTGARFTHDERDFSWFNIPRQAPQLDNTLSQLQQAGILDMAAAMAGIPTSALLSAFQSNEIFTASGGAPVNTLVSAHNTWNDFSPRAVLSYKFTQDVMAYFSVAKGYKAGGYESLDIGSHFAPEKVWNYEAGIKTVLPEYNLLFNGSVYYYRYYNLQEQVLNPNVTGQPGSNGTGIPYYTTSVSNEEAKGVDLEAQWQPVEPLKFNANVAYISQRYLQSTAPDGTVLNGQPTGNPLWSATAGMAYTVHNVANGNVVFNFQYGFRSKTRCNGESEIQGTCQTSPNFQVGTAQRHANARLDWQTPDQRWDVGLFVNNVFNERYIGITNLTTTVFGTPWAVIDPPRTYGAELRVKF</sequence>
<dbReference type="Proteomes" id="UP001620339">
    <property type="component" value="Unassembled WGS sequence"/>
</dbReference>
<dbReference type="InterPro" id="IPR000531">
    <property type="entry name" value="Beta-barrel_TonB"/>
</dbReference>
<dbReference type="InterPro" id="IPR036942">
    <property type="entry name" value="Beta-barrel_TonB_sf"/>
</dbReference>
<accession>A0ABW8J9I2</accession>
<dbReference type="EMBL" id="JADIKK010000008">
    <property type="protein sequence ID" value="MFK2877786.1"/>
    <property type="molecule type" value="Genomic_DNA"/>
</dbReference>
<evidence type="ECO:0000313" key="17">
    <source>
        <dbReference type="EMBL" id="MFK2877786.1"/>
    </source>
</evidence>
<evidence type="ECO:0000256" key="9">
    <source>
        <dbReference type="ARBA" id="ARBA00023136"/>
    </source>
</evidence>
<dbReference type="SUPFAM" id="SSF56935">
    <property type="entry name" value="Porins"/>
    <property type="match status" value="1"/>
</dbReference>
<evidence type="ECO:0000256" key="11">
    <source>
        <dbReference type="PROSITE-ProRule" id="PRU01360"/>
    </source>
</evidence>
<keyword evidence="6" id="KW-0408">Iron</keyword>
<evidence type="ECO:0000259" key="15">
    <source>
        <dbReference type="Pfam" id="PF00593"/>
    </source>
</evidence>
<evidence type="ECO:0000256" key="12">
    <source>
        <dbReference type="RuleBase" id="RU003357"/>
    </source>
</evidence>
<keyword evidence="5 11" id="KW-0812">Transmembrane</keyword>
<evidence type="ECO:0000256" key="1">
    <source>
        <dbReference type="ARBA" id="ARBA00004571"/>
    </source>
</evidence>
<evidence type="ECO:0000256" key="8">
    <source>
        <dbReference type="ARBA" id="ARBA00023077"/>
    </source>
</evidence>
<evidence type="ECO:0000256" key="13">
    <source>
        <dbReference type="SAM" id="MobiDB-lite"/>
    </source>
</evidence>
<keyword evidence="8 12" id="KW-0798">TonB box</keyword>
<evidence type="ECO:0000259" key="16">
    <source>
        <dbReference type="Pfam" id="PF07715"/>
    </source>
</evidence>
<evidence type="ECO:0000256" key="6">
    <source>
        <dbReference type="ARBA" id="ARBA00023004"/>
    </source>
</evidence>
<evidence type="ECO:0000256" key="14">
    <source>
        <dbReference type="SAM" id="SignalP"/>
    </source>
</evidence>
<feature type="chain" id="PRO_5046048975" evidence="14">
    <location>
        <begin position="32"/>
        <end position="853"/>
    </location>
</feature>
<keyword evidence="18" id="KW-1185">Reference proteome</keyword>
<feature type="domain" description="TonB-dependent receptor plug" evidence="16">
    <location>
        <begin position="80"/>
        <end position="186"/>
    </location>
</feature>
<dbReference type="Gene3D" id="2.40.170.20">
    <property type="entry name" value="TonB-dependent receptor, beta-barrel domain"/>
    <property type="match status" value="1"/>
</dbReference>
<dbReference type="InterPro" id="IPR039426">
    <property type="entry name" value="TonB-dep_rcpt-like"/>
</dbReference>
<feature type="compositionally biased region" description="Polar residues" evidence="13">
    <location>
        <begin position="52"/>
        <end position="62"/>
    </location>
</feature>
<keyword evidence="10 11" id="KW-0998">Cell outer membrane</keyword>
<dbReference type="InterPro" id="IPR012910">
    <property type="entry name" value="Plug_dom"/>
</dbReference>
<dbReference type="PROSITE" id="PS52016">
    <property type="entry name" value="TONB_DEPENDENT_REC_3"/>
    <property type="match status" value="1"/>
</dbReference>
<name>A0ABW8J9I2_9GAMM</name>
<keyword evidence="14" id="KW-0732">Signal</keyword>
<comment type="caution">
    <text evidence="17">The sequence shown here is derived from an EMBL/GenBank/DDBJ whole genome shotgun (WGS) entry which is preliminary data.</text>
</comment>
<comment type="similarity">
    <text evidence="11 12">Belongs to the TonB-dependent receptor family.</text>
</comment>
<feature type="region of interest" description="Disordered" evidence="13">
    <location>
        <begin position="37"/>
        <end position="62"/>
    </location>
</feature>
<organism evidence="17 18">
    <name type="scientific">Rhodanobacter hydrolyticus</name>
    <dbReference type="NCBI Taxonomy" id="2250595"/>
    <lineage>
        <taxon>Bacteria</taxon>
        <taxon>Pseudomonadati</taxon>
        <taxon>Pseudomonadota</taxon>
        <taxon>Gammaproteobacteria</taxon>
        <taxon>Lysobacterales</taxon>
        <taxon>Rhodanobacteraceae</taxon>
        <taxon>Rhodanobacter</taxon>
    </lineage>
</organism>
<feature type="domain" description="TonB-dependent receptor-like beta-barrel" evidence="15">
    <location>
        <begin position="296"/>
        <end position="816"/>
    </location>
</feature>
<proteinExistence type="inferred from homology"/>
<keyword evidence="2 11" id="KW-0813">Transport</keyword>
<dbReference type="RefSeq" id="WP_404614151.1">
    <property type="nucleotide sequence ID" value="NZ_JADIKK010000008.1"/>
</dbReference>